<dbReference type="EMBL" id="CAMXCT010004713">
    <property type="protein sequence ID" value="CAI4010065.1"/>
    <property type="molecule type" value="Genomic_DNA"/>
</dbReference>
<reference evidence="2" key="1">
    <citation type="submission" date="2022-10" db="EMBL/GenBank/DDBJ databases">
        <authorList>
            <person name="Chen Y."/>
            <person name="Dougan E. K."/>
            <person name="Chan C."/>
            <person name="Rhodes N."/>
            <person name="Thang M."/>
        </authorList>
    </citation>
    <scope>NUCLEOTIDE SEQUENCE</scope>
</reference>
<dbReference type="Proteomes" id="UP001152797">
    <property type="component" value="Unassembled WGS sequence"/>
</dbReference>
<evidence type="ECO:0000313" key="4">
    <source>
        <dbReference type="Proteomes" id="UP001152797"/>
    </source>
</evidence>
<dbReference type="PANTHER" id="PTHR48174:SF5">
    <property type="entry name" value="VACUOLAR PROTEIN SORTING-ASSOCIATED PROTEIN 62"/>
    <property type="match status" value="1"/>
</dbReference>
<keyword evidence="1" id="KW-0732">Signal</keyword>
<comment type="caution">
    <text evidence="2">The sequence shown here is derived from an EMBL/GenBank/DDBJ whole genome shotgun (WGS) entry which is preliminary data.</text>
</comment>
<dbReference type="OrthoDB" id="6330735at2759"/>
<name>A0A9P1DI14_9DINO</name>
<dbReference type="Pfam" id="PF06101">
    <property type="entry name" value="Vps62"/>
    <property type="match status" value="1"/>
</dbReference>
<sequence length="333" mass="37634">MMRQWHAAAIVVSFLTPAAGLCEDVECQVATAARFAPVYRLDYTSVTEKRCLPGHPATVYEQRKAGNDEDICEDDVTKLENVPIFYQYEECSSGAVVIDYWIWYSHQPACLQIKVSGIMNDEYGAHRADWEHVVVHIHNDEVKKVRYHQHSGSYTKHRSSVEFVDTHPVAYVGQDSHGSYHDEGGTGNCLYFQDYRRFQDPQLKVDGWKNLISIKNHTEMPEWFTSPGEYLDGFPNPASLQGRSGCRKPSCDGLDSWIAATEVCTGKSCGCRKSDYCEDIKFGDITDTKPCEDTSFNDITKNLLDQLHSAQVSGTSALRSLWAIVLPVFLHCW</sequence>
<dbReference type="EMBL" id="CAMXCT020004713">
    <property type="protein sequence ID" value="CAL1163440.1"/>
    <property type="molecule type" value="Genomic_DNA"/>
</dbReference>
<keyword evidence="4" id="KW-1185">Reference proteome</keyword>
<dbReference type="PANTHER" id="PTHR48174">
    <property type="entry name" value="DUF946 FAMILY PROTEIN"/>
    <property type="match status" value="1"/>
</dbReference>
<evidence type="ECO:0000256" key="1">
    <source>
        <dbReference type="SAM" id="SignalP"/>
    </source>
</evidence>
<evidence type="ECO:0000313" key="3">
    <source>
        <dbReference type="EMBL" id="CAL4797377.1"/>
    </source>
</evidence>
<gene>
    <name evidence="2" type="ORF">C1SCF055_LOCUS35378</name>
</gene>
<accession>A0A9P1DI14</accession>
<dbReference type="AlphaFoldDB" id="A0A9P1DI14"/>
<organism evidence="2">
    <name type="scientific">Cladocopium goreaui</name>
    <dbReference type="NCBI Taxonomy" id="2562237"/>
    <lineage>
        <taxon>Eukaryota</taxon>
        <taxon>Sar</taxon>
        <taxon>Alveolata</taxon>
        <taxon>Dinophyceae</taxon>
        <taxon>Suessiales</taxon>
        <taxon>Symbiodiniaceae</taxon>
        <taxon>Cladocopium</taxon>
    </lineage>
</organism>
<feature type="signal peptide" evidence="1">
    <location>
        <begin position="1"/>
        <end position="20"/>
    </location>
</feature>
<dbReference type="EMBL" id="CAMXCT030004713">
    <property type="protein sequence ID" value="CAL4797377.1"/>
    <property type="molecule type" value="Genomic_DNA"/>
</dbReference>
<feature type="chain" id="PRO_5043271343" evidence="1">
    <location>
        <begin position="21"/>
        <end position="333"/>
    </location>
</feature>
<proteinExistence type="predicted"/>
<evidence type="ECO:0000313" key="2">
    <source>
        <dbReference type="EMBL" id="CAI4010065.1"/>
    </source>
</evidence>
<protein>
    <submittedName>
        <fullName evidence="2">Uncharacterized protein</fullName>
    </submittedName>
</protein>
<reference evidence="3 4" key="2">
    <citation type="submission" date="2024-05" db="EMBL/GenBank/DDBJ databases">
        <authorList>
            <person name="Chen Y."/>
            <person name="Shah S."/>
            <person name="Dougan E. K."/>
            <person name="Thang M."/>
            <person name="Chan C."/>
        </authorList>
    </citation>
    <scope>NUCLEOTIDE SEQUENCE [LARGE SCALE GENOMIC DNA]</scope>
</reference>
<dbReference type="InterPro" id="IPR009291">
    <property type="entry name" value="Vps62"/>
</dbReference>